<keyword evidence="14" id="KW-1185">Reference proteome</keyword>
<dbReference type="Gene3D" id="6.10.190.10">
    <property type="match status" value="1"/>
</dbReference>
<evidence type="ECO:0000256" key="2">
    <source>
        <dbReference type="ARBA" id="ARBA00005026"/>
    </source>
</evidence>
<dbReference type="PRINTS" id="PR00415">
    <property type="entry name" value="ACONITASE"/>
</dbReference>
<keyword evidence="7" id="KW-0408">Iron</keyword>
<evidence type="ECO:0000256" key="9">
    <source>
        <dbReference type="ARBA" id="ARBA00023239"/>
    </source>
</evidence>
<dbReference type="GO" id="GO:0019679">
    <property type="term" value="P:propionate metabolic process, methylcitrate cycle"/>
    <property type="evidence" value="ECO:0007669"/>
    <property type="project" value="InterPro"/>
</dbReference>
<dbReference type="NCBIfam" id="TIGR02333">
    <property type="entry name" value="2met_isocit_dHY"/>
    <property type="match status" value="1"/>
</dbReference>
<evidence type="ECO:0000256" key="3">
    <source>
        <dbReference type="ARBA" id="ARBA00007185"/>
    </source>
</evidence>
<proteinExistence type="inferred from homology"/>
<dbReference type="InterPro" id="IPR036008">
    <property type="entry name" value="Aconitase_4Fe-4S_dom"/>
</dbReference>
<evidence type="ECO:0000259" key="11">
    <source>
        <dbReference type="Pfam" id="PF00330"/>
    </source>
</evidence>
<dbReference type="NCBIfam" id="NF009520">
    <property type="entry name" value="PRK12881.1"/>
    <property type="match status" value="1"/>
</dbReference>
<protein>
    <recommendedName>
        <fullName evidence="4">aconitate hydratase</fullName>
        <ecNumber evidence="4">4.2.1.3</ecNumber>
    </recommendedName>
</protein>
<dbReference type="Gene3D" id="3.20.19.10">
    <property type="entry name" value="Aconitase, domain 4"/>
    <property type="match status" value="1"/>
</dbReference>
<dbReference type="OrthoDB" id="9764318at2"/>
<evidence type="ECO:0000256" key="5">
    <source>
        <dbReference type="ARBA" id="ARBA00022485"/>
    </source>
</evidence>
<dbReference type="FunFam" id="3.30.499.10:FF:000014">
    <property type="entry name" value="Aconitate hydratase 1"/>
    <property type="match status" value="1"/>
</dbReference>
<dbReference type="InterPro" id="IPR001030">
    <property type="entry name" value="Acoase/IPM_deHydtase_lsu_aba"/>
</dbReference>
<dbReference type="Pfam" id="PF00694">
    <property type="entry name" value="Aconitase_C"/>
    <property type="match status" value="1"/>
</dbReference>
<evidence type="ECO:0000256" key="8">
    <source>
        <dbReference type="ARBA" id="ARBA00023014"/>
    </source>
</evidence>
<comment type="similarity">
    <text evidence="3">Belongs to the aconitase/IPM isomerase family.</text>
</comment>
<evidence type="ECO:0000256" key="10">
    <source>
        <dbReference type="ARBA" id="ARBA00023501"/>
    </source>
</evidence>
<dbReference type="InterPro" id="IPR000573">
    <property type="entry name" value="AconitaseA/IPMdHydase_ssu_swvl"/>
</dbReference>
<dbReference type="InterPro" id="IPR015928">
    <property type="entry name" value="Aconitase/3IPM_dehydase_swvl"/>
</dbReference>
<dbReference type="GO" id="GO:0003994">
    <property type="term" value="F:aconitate hydratase activity"/>
    <property type="evidence" value="ECO:0007669"/>
    <property type="project" value="UniProtKB-EC"/>
</dbReference>
<dbReference type="Gene3D" id="3.30.499.10">
    <property type="entry name" value="Aconitase, domain 3"/>
    <property type="match status" value="2"/>
</dbReference>
<evidence type="ECO:0000259" key="12">
    <source>
        <dbReference type="Pfam" id="PF00694"/>
    </source>
</evidence>
<dbReference type="PANTHER" id="PTHR11670">
    <property type="entry name" value="ACONITASE/IRON-RESPONSIVE ELEMENT FAMILY MEMBER"/>
    <property type="match status" value="1"/>
</dbReference>
<gene>
    <name evidence="13" type="ORF">EDC35_109136</name>
</gene>
<evidence type="ECO:0000256" key="4">
    <source>
        <dbReference type="ARBA" id="ARBA00012926"/>
    </source>
</evidence>
<dbReference type="AlphaFoldDB" id="A0A4R3MU46"/>
<dbReference type="SUPFAM" id="SSF53732">
    <property type="entry name" value="Aconitase iron-sulfur domain"/>
    <property type="match status" value="1"/>
</dbReference>
<dbReference type="InterPro" id="IPR015931">
    <property type="entry name" value="Acnase/IPM_dHydase_lsu_aba_1/3"/>
</dbReference>
<organism evidence="13 14">
    <name type="scientific">Thiobaca trueperi</name>
    <dbReference type="NCBI Taxonomy" id="127458"/>
    <lineage>
        <taxon>Bacteria</taxon>
        <taxon>Pseudomonadati</taxon>
        <taxon>Pseudomonadota</taxon>
        <taxon>Gammaproteobacteria</taxon>
        <taxon>Chromatiales</taxon>
        <taxon>Chromatiaceae</taxon>
        <taxon>Thiobaca</taxon>
    </lineage>
</organism>
<keyword evidence="8" id="KW-0411">Iron-sulfur</keyword>
<evidence type="ECO:0000256" key="7">
    <source>
        <dbReference type="ARBA" id="ARBA00023004"/>
    </source>
</evidence>
<evidence type="ECO:0000256" key="6">
    <source>
        <dbReference type="ARBA" id="ARBA00022723"/>
    </source>
</evidence>
<keyword evidence="6" id="KW-0479">Metal-binding</keyword>
<evidence type="ECO:0000256" key="1">
    <source>
        <dbReference type="ARBA" id="ARBA00001966"/>
    </source>
</evidence>
<comment type="catalytic activity">
    <reaction evidence="10">
        <text>citrate = D-threo-isocitrate</text>
        <dbReference type="Rhea" id="RHEA:10336"/>
        <dbReference type="ChEBI" id="CHEBI:15562"/>
        <dbReference type="ChEBI" id="CHEBI:16947"/>
        <dbReference type="EC" id="4.2.1.3"/>
    </reaction>
</comment>
<dbReference type="GO" id="GO:0051539">
    <property type="term" value="F:4 iron, 4 sulfur cluster binding"/>
    <property type="evidence" value="ECO:0007669"/>
    <property type="project" value="UniProtKB-KW"/>
</dbReference>
<evidence type="ECO:0000313" key="14">
    <source>
        <dbReference type="Proteomes" id="UP000295717"/>
    </source>
</evidence>
<dbReference type="RefSeq" id="WP_132978242.1">
    <property type="nucleotide sequence ID" value="NZ_SMAO01000009.1"/>
</dbReference>
<reference evidence="13 14" key="1">
    <citation type="submission" date="2019-03" db="EMBL/GenBank/DDBJ databases">
        <title>Genomic Encyclopedia of Type Strains, Phase IV (KMG-IV): sequencing the most valuable type-strain genomes for metagenomic binning, comparative biology and taxonomic classification.</title>
        <authorList>
            <person name="Goeker M."/>
        </authorList>
    </citation>
    <scope>NUCLEOTIDE SEQUENCE [LARGE SCALE GENOMIC DNA]</scope>
    <source>
        <strain evidence="13 14">DSM 13587</strain>
    </source>
</reference>
<keyword evidence="5" id="KW-0004">4Fe-4S</keyword>
<feature type="domain" description="Aconitase/3-isopropylmalate dehydratase large subunit alpha/beta/alpha" evidence="11">
    <location>
        <begin position="66"/>
        <end position="533"/>
    </location>
</feature>
<dbReference type="EC" id="4.2.1.3" evidence="4"/>
<dbReference type="NCBIfam" id="NF006757">
    <property type="entry name" value="PRK09277.1"/>
    <property type="match status" value="1"/>
</dbReference>
<dbReference type="SUPFAM" id="SSF52016">
    <property type="entry name" value="LeuD/IlvD-like"/>
    <property type="match status" value="1"/>
</dbReference>
<comment type="pathway">
    <text evidence="2">Organic acid metabolism; propanoate degradation.</text>
</comment>
<feature type="domain" description="Aconitase A/isopropylmalate dehydratase small subunit swivel" evidence="12">
    <location>
        <begin position="656"/>
        <end position="788"/>
    </location>
</feature>
<name>A0A4R3MU46_9GAMM</name>
<keyword evidence="9" id="KW-0456">Lyase</keyword>
<comment type="cofactor">
    <cofactor evidence="1">
        <name>[4Fe-4S] cluster</name>
        <dbReference type="ChEBI" id="CHEBI:49883"/>
    </cofactor>
</comment>
<dbReference type="GO" id="GO:0046872">
    <property type="term" value="F:metal ion binding"/>
    <property type="evidence" value="ECO:0007669"/>
    <property type="project" value="UniProtKB-KW"/>
</dbReference>
<dbReference type="FunFam" id="3.20.19.10:FF:000006">
    <property type="entry name" value="Aconitate hydratase 1"/>
    <property type="match status" value="1"/>
</dbReference>
<dbReference type="EMBL" id="SMAO01000009">
    <property type="protein sequence ID" value="TCT19257.1"/>
    <property type="molecule type" value="Genomic_DNA"/>
</dbReference>
<dbReference type="InterPro" id="IPR012708">
    <property type="entry name" value="2Me_IsoCit_deHydtase_FeS-dep"/>
</dbReference>
<dbReference type="InterPro" id="IPR006249">
    <property type="entry name" value="Aconitase/IRP2"/>
</dbReference>
<dbReference type="Pfam" id="PF00330">
    <property type="entry name" value="Aconitase"/>
    <property type="match status" value="1"/>
</dbReference>
<evidence type="ECO:0000313" key="13">
    <source>
        <dbReference type="EMBL" id="TCT19257.1"/>
    </source>
</evidence>
<dbReference type="Proteomes" id="UP000295717">
    <property type="component" value="Unassembled WGS sequence"/>
</dbReference>
<sequence length="864" mass="94100">MNTTHRKPLPGTHLDYFDACAAVESIKPGAYATLPYTSRVLAENLVRRCDPANLTDALRQLIERRREIDFPWFPARVVCHDILGQTALVDLAGLRDAIADQGGDPAKVNPVVPVQLIVDHSLAVECGGYDPDAFAKNRAIEDRRNEDRFHFINWTKLAFDNVDVIPAGNGIMHQINLERMSPVIHAKDGVAFPDTLVGTDSHTPHVDALGVIAIGVGGLEAENVMLGRASWMRLPEIIGVELTGRPQPGITATDVVLALTEFLRKEKVVGAYLEFHGEGAAALTIGDRASISNMCPEYGATAALFHIDGQTIDYLRLTGRDDAQVKLVETYAKEAGLWADSLKDAQYERTLSFDLSSVVRNLAGPSNPHARVATTDLAAKGIAGQWEEVPGQMPDGAVIIAAITSCTNTSNPRNVIAAGLLARNANRLGLTRKPWVKSSLAPGSKTVPMYLQEAGLLSELEQLGFGIVAFACTTCNGMSGALDPAIQQEIIDRDLYATAVLSGNRNFDGRIHPYAKQAFLASPPLVVAYAIAGTIRFDIEKDVLGVVDGREIRLKDIWPTDAEIDAAVAASVKPEQFRQVYEPMFAISAASGERVSPLYDWRPQSTYIRRPPYWEGALAGERTLKGMRPLAVLPDNITTDHLSPSNAIMLDSAAGEYLAKMGLPEEDFNSYATHRGDHLTAQRATFANPKLFNEMVRDADGKVKQGSLARIEPEGQVTRMWEAIETYMERKQPLIIIAGADYGQGSSRDWAAKGVRLAGVEAIVAEGFERIHRTNLIGMGVLPLQFKAGVNRNTLAIDGTETYDVIGERTPRADLTLVIHRKNGERVEVPVTCRLDTAEEVSIYEAGGVLQRFAQDFLESTKAA</sequence>
<accession>A0A4R3MU46</accession>
<comment type="caution">
    <text evidence="13">The sequence shown here is derived from an EMBL/GenBank/DDBJ whole genome shotgun (WGS) entry which is preliminary data.</text>
</comment>